<dbReference type="GO" id="GO:0000993">
    <property type="term" value="F:RNA polymerase II complex binding"/>
    <property type="evidence" value="ECO:0007669"/>
    <property type="project" value="TreeGrafter"/>
</dbReference>
<evidence type="ECO:0008006" key="5">
    <source>
        <dbReference type="Google" id="ProtNLM"/>
    </source>
</evidence>
<keyword evidence="4" id="KW-1185">Reference proteome</keyword>
<feature type="compositionally biased region" description="Polar residues" evidence="2">
    <location>
        <begin position="484"/>
        <end position="497"/>
    </location>
</feature>
<accession>A0AAV1IA27</accession>
<dbReference type="InterPro" id="IPR049408">
    <property type="entry name" value="UVSSA_N_a-solenoid_rpt"/>
</dbReference>
<evidence type="ECO:0000256" key="1">
    <source>
        <dbReference type="SAM" id="Coils"/>
    </source>
</evidence>
<comment type="caution">
    <text evidence="3">The sequence shown here is derived from an EMBL/GenBank/DDBJ whole genome shotgun (WGS) entry which is preliminary data.</text>
</comment>
<gene>
    <name evidence="3" type="ORF">CVIRNUC_006775</name>
</gene>
<name>A0AAV1IA27_9CHLO</name>
<dbReference type="GO" id="GO:0005694">
    <property type="term" value="C:chromosome"/>
    <property type="evidence" value="ECO:0007669"/>
    <property type="project" value="TreeGrafter"/>
</dbReference>
<keyword evidence="1" id="KW-0175">Coiled coil</keyword>
<feature type="compositionally biased region" description="Basic and acidic residues" evidence="2">
    <location>
        <begin position="760"/>
        <end position="778"/>
    </location>
</feature>
<dbReference type="Pfam" id="PF20867">
    <property type="entry name" value="UVSSA_N"/>
    <property type="match status" value="1"/>
</dbReference>
<dbReference type="InterPro" id="IPR018610">
    <property type="entry name" value="UVSSA"/>
</dbReference>
<protein>
    <recommendedName>
        <fullName evidence="5">UV-stimulated scaffold protein A</fullName>
    </recommendedName>
</protein>
<feature type="region of interest" description="Disordered" evidence="2">
    <location>
        <begin position="755"/>
        <end position="794"/>
    </location>
</feature>
<proteinExistence type="predicted"/>
<feature type="compositionally biased region" description="Low complexity" evidence="2">
    <location>
        <begin position="911"/>
        <end position="921"/>
    </location>
</feature>
<feature type="compositionally biased region" description="Basic and acidic residues" evidence="2">
    <location>
        <begin position="545"/>
        <end position="559"/>
    </location>
</feature>
<dbReference type="PANTHER" id="PTHR28670">
    <property type="entry name" value="UV-STIMULATED SCAFFOLD PROTEIN A"/>
    <property type="match status" value="1"/>
</dbReference>
<feature type="compositionally biased region" description="Low complexity" evidence="2">
    <location>
        <begin position="518"/>
        <end position="536"/>
    </location>
</feature>
<evidence type="ECO:0000256" key="2">
    <source>
        <dbReference type="SAM" id="MobiDB-lite"/>
    </source>
</evidence>
<dbReference type="EMBL" id="CAUYUE010000008">
    <property type="protein sequence ID" value="CAK0783576.1"/>
    <property type="molecule type" value="Genomic_DNA"/>
</dbReference>
<reference evidence="3 4" key="1">
    <citation type="submission" date="2023-10" db="EMBL/GenBank/DDBJ databases">
        <authorList>
            <person name="Maclean D."/>
            <person name="Macfadyen A."/>
        </authorList>
    </citation>
    <scope>NUCLEOTIDE SEQUENCE [LARGE SCALE GENOMIC DNA]</scope>
</reference>
<evidence type="ECO:0000313" key="3">
    <source>
        <dbReference type="EMBL" id="CAK0783576.1"/>
    </source>
</evidence>
<feature type="region of interest" description="Disordered" evidence="2">
    <location>
        <begin position="481"/>
        <end position="675"/>
    </location>
</feature>
<dbReference type="GO" id="GO:0009411">
    <property type="term" value="P:response to UV"/>
    <property type="evidence" value="ECO:0007669"/>
    <property type="project" value="InterPro"/>
</dbReference>
<feature type="region of interest" description="Disordered" evidence="2">
    <location>
        <begin position="431"/>
        <end position="468"/>
    </location>
</feature>
<feature type="compositionally biased region" description="Basic and acidic residues" evidence="2">
    <location>
        <begin position="502"/>
        <end position="512"/>
    </location>
</feature>
<organism evidence="3 4">
    <name type="scientific">Coccomyxa viridis</name>
    <dbReference type="NCBI Taxonomy" id="1274662"/>
    <lineage>
        <taxon>Eukaryota</taxon>
        <taxon>Viridiplantae</taxon>
        <taxon>Chlorophyta</taxon>
        <taxon>core chlorophytes</taxon>
        <taxon>Trebouxiophyceae</taxon>
        <taxon>Trebouxiophyceae incertae sedis</taxon>
        <taxon>Coccomyxaceae</taxon>
        <taxon>Coccomyxa</taxon>
    </lineage>
</organism>
<feature type="compositionally biased region" description="Basic and acidic residues" evidence="2">
    <location>
        <begin position="948"/>
        <end position="966"/>
    </location>
</feature>
<dbReference type="PANTHER" id="PTHR28670:SF1">
    <property type="entry name" value="UV-STIMULATED SCAFFOLD PROTEIN A"/>
    <property type="match status" value="1"/>
</dbReference>
<feature type="compositionally biased region" description="Acidic residues" evidence="2">
    <location>
        <begin position="265"/>
        <end position="280"/>
    </location>
</feature>
<evidence type="ECO:0000313" key="4">
    <source>
        <dbReference type="Proteomes" id="UP001314263"/>
    </source>
</evidence>
<feature type="region of interest" description="Disordered" evidence="2">
    <location>
        <begin position="874"/>
        <end position="970"/>
    </location>
</feature>
<feature type="coiled-coil region" evidence="1">
    <location>
        <begin position="186"/>
        <end position="232"/>
    </location>
</feature>
<feature type="compositionally biased region" description="Basic and acidic residues" evidence="2">
    <location>
        <begin position="600"/>
        <end position="614"/>
    </location>
</feature>
<dbReference type="GO" id="GO:0006283">
    <property type="term" value="P:transcription-coupled nucleotide-excision repair"/>
    <property type="evidence" value="ECO:0007669"/>
    <property type="project" value="TreeGrafter"/>
</dbReference>
<dbReference type="Proteomes" id="UP001314263">
    <property type="component" value="Unassembled WGS sequence"/>
</dbReference>
<feature type="region of interest" description="Disordered" evidence="2">
    <location>
        <begin position="265"/>
        <end position="290"/>
    </location>
</feature>
<sequence length="1047" mass="112682">MQLQGNIEELLSAGRSRRHHRTSAAAPASNAVEDSSVLADLLLRITDKRSLELDAGLIRRIKSLCKKSDEHIRTVHDFILHALEANHAQVRYHAMEICDQLFLRSHLFRHLTTQHLPQLLEHAVGTKASRPLPGPADVANKLHEKALESIDQWTDKFGAYYQQLRVSMRYLKDVLQMQFPQIRAHAAAAEAEARARQDRAQDILREKLVGIIDTYEETSKEIQSTLAQMNEAFELLMERPDQARVAQGSLPAQDEEGLEWEDVAEDDAAEEEEAEGEDEGGLPGYRDADMPGRLLGQAAAVPRPDPVVLESLKDLNQLLGGSHMRTVNEWLRILTQVVTGESGSDEDGQRDGLLRRATELRGSISRAQDRYGAVMDALRATEAMTTLPSTTQQDAGASAVSKEEVKAAVPPWLAAQQAAAEQTAMQDLFGASSSDDERVPAGSSLAPSKSRGGSGLKGKGDASAHGGSSVAEAGISVVKAEQPAESQQGFTQTTRSNAVGDKLPDSASEHRSNKAAKVRSSSRPASARRAGITAGSSGAGAGNTAEDRIDYAKVAEHLRQKASGIEGTRDTRKGSTRKRKKHFDPWEPVLESEGPAESCSIKRDAIAEGRDTSRRMKPWGAAASDEDASMESHDDSPAASDSTKQRSRAAALGRGGSMKRKALQPAGSAKLEPKKVTIPEALKQTLAAQAPVVPSGPHLAYWDSKDETLVNARGMQVYNHWGPVDETKTLPIERINELFGSMASYYKPPTEEELAAAAKRKADEQKPVVKDEPLEAQRPKRAKAPSTPILPPGAAKRTAESAAALTSKGSAALIVPPKAARGLPDVNSTVAQQSVPGKQLAQFPEEKPAVLTEAVLNEGCSTAHLWPSQAAAVGLSGDANTGSGAEKPRQFAVEKTAAEQPIEVEEVEWKPGQPSGSPPGRSEQRAAPAQAQESLRPEAPAADVGSGRPRDPEKPGKGQRAMDKAYNDAVLAEAATRDPILTHRWAAQQASKAEKAKKTSSIKKLGVRASLAKKLLSKRAVRGAAFDLSMHDSEAQKELNTNRWEEK</sequence>
<dbReference type="AlphaFoldDB" id="A0AAV1IA27"/>